<keyword evidence="4 6" id="KW-0862">Zinc</keyword>
<feature type="binding site" evidence="6">
    <location>
        <position position="245"/>
    </location>
    <ligand>
        <name>Zn(2+)</name>
        <dbReference type="ChEBI" id="CHEBI:29105"/>
    </ligand>
</feature>
<dbReference type="Gene3D" id="3.20.20.330">
    <property type="entry name" value="Homocysteine-binding-like domain"/>
    <property type="match status" value="1"/>
</dbReference>
<dbReference type="RefSeq" id="XP_026681743.1">
    <property type="nucleotide sequence ID" value="XM_026825942.1"/>
</dbReference>
<sequence length="268" mass="29583">MADFHGGHIETAASIGPYGTVLRDGSEYSGHYVDSMTEADLIAWRGLSGPNKTFNLLTGHIETAASIGPYGTVLRDGSEYSGHYVDSMTEADLIAWHRPNVEALVRAGVDYLALETIPAEKEALALVKLLREFPGQKAWLSFSCKDDTHTSHGELISSAVTSCLLANPDQIQAIGVNCVRPSHVSTLVRCIKQSHPTVQTIVYPNKGGVWDSVHMKWLDTEDEYSILHYVPQWLEEGVNIIGGCCEVTSYEIQQMRIMIDEFNTKKND</sequence>
<dbReference type="InterPro" id="IPR036589">
    <property type="entry name" value="HCY_dom_sf"/>
</dbReference>
<keyword evidence="2 6" id="KW-0808">Transferase</keyword>
<dbReference type="GO" id="GO:0032259">
    <property type="term" value="P:methylation"/>
    <property type="evidence" value="ECO:0007669"/>
    <property type="project" value="UniProtKB-KW"/>
</dbReference>
<evidence type="ECO:0000259" key="7">
    <source>
        <dbReference type="PROSITE" id="PS50970"/>
    </source>
</evidence>
<dbReference type="KEGG" id="dci:103512506"/>
<comment type="pathway">
    <text evidence="5">Amino-acid biosynthesis; L-methionine biosynthesis via de novo pathway.</text>
</comment>
<dbReference type="SUPFAM" id="SSF82282">
    <property type="entry name" value="Homocysteine S-methyltransferase"/>
    <property type="match status" value="1"/>
</dbReference>
<feature type="binding site" evidence="6">
    <location>
        <position position="178"/>
    </location>
    <ligand>
        <name>Zn(2+)</name>
        <dbReference type="ChEBI" id="CHEBI:29105"/>
    </ligand>
</feature>
<keyword evidence="8" id="KW-1185">Reference proteome</keyword>
<keyword evidence="1 6" id="KW-0489">Methyltransferase</keyword>
<organism evidence="8 9">
    <name type="scientific">Diaphorina citri</name>
    <name type="common">Asian citrus psyllid</name>
    <dbReference type="NCBI Taxonomy" id="121845"/>
    <lineage>
        <taxon>Eukaryota</taxon>
        <taxon>Metazoa</taxon>
        <taxon>Ecdysozoa</taxon>
        <taxon>Arthropoda</taxon>
        <taxon>Hexapoda</taxon>
        <taxon>Insecta</taxon>
        <taxon>Pterygota</taxon>
        <taxon>Neoptera</taxon>
        <taxon>Paraneoptera</taxon>
        <taxon>Hemiptera</taxon>
        <taxon>Sternorrhyncha</taxon>
        <taxon>Psylloidea</taxon>
        <taxon>Psyllidae</taxon>
        <taxon>Diaphorininae</taxon>
        <taxon>Diaphorina</taxon>
    </lineage>
</organism>
<dbReference type="PANTHER" id="PTHR46015">
    <property type="entry name" value="ZGC:172121"/>
    <property type="match status" value="1"/>
</dbReference>
<dbReference type="AlphaFoldDB" id="A0A3Q0J4A0"/>
<dbReference type="GO" id="GO:0046872">
    <property type="term" value="F:metal ion binding"/>
    <property type="evidence" value="ECO:0007669"/>
    <property type="project" value="UniProtKB-KW"/>
</dbReference>
<dbReference type="GO" id="GO:0008898">
    <property type="term" value="F:S-adenosylmethionine-homocysteine S-methyltransferase activity"/>
    <property type="evidence" value="ECO:0007669"/>
    <property type="project" value="TreeGrafter"/>
</dbReference>
<evidence type="ECO:0000313" key="8">
    <source>
        <dbReference type="Proteomes" id="UP000079169"/>
    </source>
</evidence>
<dbReference type="Pfam" id="PF02574">
    <property type="entry name" value="S-methyl_trans"/>
    <property type="match status" value="1"/>
</dbReference>
<evidence type="ECO:0000256" key="3">
    <source>
        <dbReference type="ARBA" id="ARBA00022723"/>
    </source>
</evidence>
<dbReference type="InterPro" id="IPR003726">
    <property type="entry name" value="HCY_dom"/>
</dbReference>
<proteinExistence type="predicted"/>
<evidence type="ECO:0000256" key="2">
    <source>
        <dbReference type="ARBA" id="ARBA00022679"/>
    </source>
</evidence>
<accession>A0A3Q0J4A0</accession>
<keyword evidence="3 6" id="KW-0479">Metal-binding</keyword>
<dbReference type="GO" id="GO:0009086">
    <property type="term" value="P:methionine biosynthetic process"/>
    <property type="evidence" value="ECO:0007669"/>
    <property type="project" value="TreeGrafter"/>
</dbReference>
<protein>
    <submittedName>
        <fullName evidence="9">Uncharacterized protein LOC103512506</fullName>
    </submittedName>
</protein>
<feature type="binding site" evidence="6">
    <location>
        <position position="244"/>
    </location>
    <ligand>
        <name>Zn(2+)</name>
        <dbReference type="ChEBI" id="CHEBI:29105"/>
    </ligand>
</feature>
<dbReference type="STRING" id="121845.A0A3Q0J4A0"/>
<dbReference type="GeneID" id="103512506"/>
<feature type="domain" description="Hcy-binding" evidence="7">
    <location>
        <begin position="1"/>
        <end position="259"/>
    </location>
</feature>
<evidence type="ECO:0000313" key="9">
    <source>
        <dbReference type="RefSeq" id="XP_026681743.1"/>
    </source>
</evidence>
<dbReference type="PANTHER" id="PTHR46015:SF1">
    <property type="entry name" value="HOMOCYSTEINE S-METHYLTRANSFERASE-LIKE ISOFORM 1"/>
    <property type="match status" value="1"/>
</dbReference>
<evidence type="ECO:0000256" key="4">
    <source>
        <dbReference type="ARBA" id="ARBA00022833"/>
    </source>
</evidence>
<dbReference type="InterPro" id="IPR051486">
    <property type="entry name" value="Hcy_S-methyltransferase"/>
</dbReference>
<comment type="cofactor">
    <cofactor evidence="6">
        <name>Zn(2+)</name>
        <dbReference type="ChEBI" id="CHEBI:29105"/>
    </cofactor>
</comment>
<evidence type="ECO:0000256" key="6">
    <source>
        <dbReference type="PROSITE-ProRule" id="PRU00333"/>
    </source>
</evidence>
<dbReference type="PROSITE" id="PS50970">
    <property type="entry name" value="HCY"/>
    <property type="match status" value="1"/>
</dbReference>
<name>A0A3Q0J4A0_DIACI</name>
<dbReference type="Proteomes" id="UP000079169">
    <property type="component" value="Unplaced"/>
</dbReference>
<reference evidence="9" key="1">
    <citation type="submission" date="2025-08" db="UniProtKB">
        <authorList>
            <consortium name="RefSeq"/>
        </authorList>
    </citation>
    <scope>IDENTIFICATION</scope>
</reference>
<gene>
    <name evidence="9" type="primary">LOC103512506</name>
</gene>
<evidence type="ECO:0000256" key="5">
    <source>
        <dbReference type="ARBA" id="ARBA00034478"/>
    </source>
</evidence>
<evidence type="ECO:0000256" key="1">
    <source>
        <dbReference type="ARBA" id="ARBA00022603"/>
    </source>
</evidence>
<dbReference type="GO" id="GO:0033528">
    <property type="term" value="P:S-methylmethionine cycle"/>
    <property type="evidence" value="ECO:0007669"/>
    <property type="project" value="TreeGrafter"/>
</dbReference>
<dbReference type="PaxDb" id="121845-A0A3Q0J4A0"/>